<evidence type="ECO:0000256" key="5">
    <source>
        <dbReference type="ARBA" id="ARBA00023002"/>
    </source>
</evidence>
<dbReference type="InterPro" id="IPR006089">
    <property type="entry name" value="Acyl-CoA_DH_CS"/>
</dbReference>
<keyword evidence="3" id="KW-0285">Flavoprotein</keyword>
<dbReference type="Pfam" id="PF00441">
    <property type="entry name" value="Acyl-CoA_dh_1"/>
    <property type="match status" value="1"/>
</dbReference>
<organism evidence="9 10">
    <name type="scientific">Clostridium thailandense</name>
    <dbReference type="NCBI Taxonomy" id="2794346"/>
    <lineage>
        <taxon>Bacteria</taxon>
        <taxon>Bacillati</taxon>
        <taxon>Bacillota</taxon>
        <taxon>Clostridia</taxon>
        <taxon>Eubacteriales</taxon>
        <taxon>Clostridiaceae</taxon>
        <taxon>Clostridium</taxon>
    </lineage>
</organism>
<evidence type="ECO:0000259" key="8">
    <source>
        <dbReference type="Pfam" id="PF02771"/>
    </source>
</evidence>
<dbReference type="CDD" id="cd01158">
    <property type="entry name" value="SCAD_SBCAD"/>
    <property type="match status" value="1"/>
</dbReference>
<proteinExistence type="inferred from homology"/>
<accession>A0A949X4P2</accession>
<dbReference type="GO" id="GO:0003995">
    <property type="term" value="F:acyl-CoA dehydrogenase activity"/>
    <property type="evidence" value="ECO:0007669"/>
    <property type="project" value="InterPro"/>
</dbReference>
<feature type="domain" description="Acyl-CoA dehydrogenase/oxidase C-terminal" evidence="6">
    <location>
        <begin position="229"/>
        <end position="375"/>
    </location>
</feature>
<dbReference type="InterPro" id="IPR013786">
    <property type="entry name" value="AcylCoA_DH/ox_N"/>
</dbReference>
<dbReference type="PROSITE" id="PS00072">
    <property type="entry name" value="ACYL_COA_DH_1"/>
    <property type="match status" value="1"/>
</dbReference>
<dbReference type="RefSeq" id="WP_218323954.1">
    <property type="nucleotide sequence ID" value="NZ_JAEEGC010000223.1"/>
</dbReference>
<dbReference type="Pfam" id="PF02771">
    <property type="entry name" value="Acyl-CoA_dh_N"/>
    <property type="match status" value="1"/>
</dbReference>
<evidence type="ECO:0000256" key="3">
    <source>
        <dbReference type="ARBA" id="ARBA00022630"/>
    </source>
</evidence>
<evidence type="ECO:0000259" key="6">
    <source>
        <dbReference type="Pfam" id="PF00441"/>
    </source>
</evidence>
<keyword evidence="5" id="KW-0560">Oxidoreductase</keyword>
<dbReference type="Pfam" id="PF02770">
    <property type="entry name" value="Acyl-CoA_dh_M"/>
    <property type="match status" value="1"/>
</dbReference>
<protein>
    <submittedName>
        <fullName evidence="9">Acyl-CoA dehydrogenase</fullName>
    </submittedName>
</protein>
<comment type="caution">
    <text evidence="9">The sequence shown here is derived from an EMBL/GenBank/DDBJ whole genome shotgun (WGS) entry which is preliminary data.</text>
</comment>
<dbReference type="InterPro" id="IPR009075">
    <property type="entry name" value="AcylCo_DH/oxidase_C"/>
</dbReference>
<dbReference type="Proteomes" id="UP000694308">
    <property type="component" value="Unassembled WGS sequence"/>
</dbReference>
<dbReference type="PROSITE" id="PS00073">
    <property type="entry name" value="ACYL_COA_DH_2"/>
    <property type="match status" value="1"/>
</dbReference>
<dbReference type="PANTHER" id="PTHR43884">
    <property type="entry name" value="ACYL-COA DEHYDROGENASE"/>
    <property type="match status" value="1"/>
</dbReference>
<reference evidence="9" key="1">
    <citation type="submission" date="2020-12" db="EMBL/GenBank/DDBJ databases">
        <title>Clostridium thailandense sp. nov., a novel acetogenic bacterium isolated from peat land soil in Thailand.</title>
        <authorList>
            <person name="Chaikitkaew S."/>
            <person name="Birkeland N.K."/>
        </authorList>
    </citation>
    <scope>NUCLEOTIDE SEQUENCE</scope>
    <source>
        <strain evidence="9">PL3</strain>
    </source>
</reference>
<sequence length="379" mass="41180">MNFTFTKEQQLVQQMVREFAEKEVKPLAAEIDETERFPMETVEKMAKYGMMGIPFSKEYGGAGGDTLSYVLAVEELSKVCGSTGVILSAHTSLCASVIDKYGTENHKKKYLVPLAKGEKIGAFGLTEPNAGTDAAGQQTTAVLEGDNYILNGQKIFITNGGAADVFIVFAMTDRSKGTRGISAFIVEKGFKGFSIGKLEDKMGIRASSTTELIFEDCVVPKENLLSKEGKGFGVAMGTLDGGRIGIAAQALGIAEGAFDEAINYMKERKQFGRSLDKFQGLAWAVAEMDTKIEAARHLVYKAAFKKDSGLPYTVEAARAKLFAADVAMEVTTKAVQLFGGYGYTKDYPVERMMRDAKITEIYEGTSQVQKMVISGNIFK</sequence>
<evidence type="ECO:0000256" key="4">
    <source>
        <dbReference type="ARBA" id="ARBA00022827"/>
    </source>
</evidence>
<dbReference type="PIRSF" id="PIRSF016578">
    <property type="entry name" value="HsaA"/>
    <property type="match status" value="1"/>
</dbReference>
<dbReference type="InterPro" id="IPR006091">
    <property type="entry name" value="Acyl-CoA_Oxase/DH_mid-dom"/>
</dbReference>
<dbReference type="GO" id="GO:0050660">
    <property type="term" value="F:flavin adenine dinucleotide binding"/>
    <property type="evidence" value="ECO:0007669"/>
    <property type="project" value="InterPro"/>
</dbReference>
<feature type="domain" description="Acyl-CoA oxidase/dehydrogenase middle" evidence="7">
    <location>
        <begin position="122"/>
        <end position="217"/>
    </location>
</feature>
<gene>
    <name evidence="9" type="ORF">I6U48_28810</name>
</gene>
<dbReference type="PANTHER" id="PTHR43884:SF12">
    <property type="entry name" value="ISOVALERYL-COA DEHYDROGENASE, MITOCHONDRIAL-RELATED"/>
    <property type="match status" value="1"/>
</dbReference>
<dbReference type="FunFam" id="1.10.540.10:FF:000002">
    <property type="entry name" value="Acyl-CoA dehydrogenase FadE19"/>
    <property type="match status" value="1"/>
</dbReference>
<feature type="domain" description="Acyl-CoA dehydrogenase/oxidase N-terminal" evidence="8">
    <location>
        <begin position="6"/>
        <end position="118"/>
    </location>
</feature>
<comment type="similarity">
    <text evidence="2">Belongs to the acyl-CoA dehydrogenase family.</text>
</comment>
<dbReference type="FunFam" id="2.40.110.10:FF:000001">
    <property type="entry name" value="Acyl-CoA dehydrogenase, mitochondrial"/>
    <property type="match status" value="1"/>
</dbReference>
<name>A0A949X4P2_9CLOT</name>
<dbReference type="EMBL" id="JAEEGC010000223">
    <property type="protein sequence ID" value="MBV7276874.1"/>
    <property type="molecule type" value="Genomic_DNA"/>
</dbReference>
<evidence type="ECO:0000313" key="9">
    <source>
        <dbReference type="EMBL" id="MBV7276874.1"/>
    </source>
</evidence>
<evidence type="ECO:0000313" key="10">
    <source>
        <dbReference type="Proteomes" id="UP000694308"/>
    </source>
</evidence>
<dbReference type="AlphaFoldDB" id="A0A949X4P2"/>
<comment type="cofactor">
    <cofactor evidence="1">
        <name>FAD</name>
        <dbReference type="ChEBI" id="CHEBI:57692"/>
    </cofactor>
</comment>
<dbReference type="FunFam" id="1.20.140.10:FF:000004">
    <property type="entry name" value="Acyl-CoA dehydrogenase FadE25"/>
    <property type="match status" value="1"/>
</dbReference>
<evidence type="ECO:0000256" key="1">
    <source>
        <dbReference type="ARBA" id="ARBA00001974"/>
    </source>
</evidence>
<keyword evidence="4" id="KW-0274">FAD</keyword>
<evidence type="ECO:0000259" key="7">
    <source>
        <dbReference type="Pfam" id="PF02770"/>
    </source>
</evidence>
<evidence type="ECO:0000256" key="2">
    <source>
        <dbReference type="ARBA" id="ARBA00009347"/>
    </source>
</evidence>
<keyword evidence="10" id="KW-1185">Reference proteome</keyword>